<dbReference type="CDD" id="cd22209">
    <property type="entry name" value="EMC10"/>
    <property type="match status" value="1"/>
</dbReference>
<protein>
    <recommendedName>
        <fullName evidence="4">ER membrane protein complex subunit 10</fullName>
    </recommendedName>
</protein>
<keyword evidence="1" id="KW-0732">Signal</keyword>
<keyword evidence="3" id="KW-1185">Reference proteome</keyword>
<feature type="chain" id="PRO_5005601914" description="ER membrane protein complex subunit 10" evidence="1">
    <location>
        <begin position="19"/>
        <end position="228"/>
    </location>
</feature>
<dbReference type="Proteomes" id="UP000037460">
    <property type="component" value="Unassembled WGS sequence"/>
</dbReference>
<dbReference type="EMBL" id="JWZX01002698">
    <property type="protein sequence ID" value="KOO27573.1"/>
    <property type="molecule type" value="Genomic_DNA"/>
</dbReference>
<name>A0A0M0JMV7_9EUKA</name>
<evidence type="ECO:0008006" key="4">
    <source>
        <dbReference type="Google" id="ProtNLM"/>
    </source>
</evidence>
<evidence type="ECO:0000313" key="3">
    <source>
        <dbReference type="Proteomes" id="UP000037460"/>
    </source>
</evidence>
<gene>
    <name evidence="2" type="ORF">Ctob_007340</name>
</gene>
<reference evidence="3" key="1">
    <citation type="journal article" date="2015" name="PLoS Genet.">
        <title>Genome Sequence and Transcriptome Analyses of Chrysochromulina tobin: Metabolic Tools for Enhanced Algal Fitness in the Prominent Order Prymnesiales (Haptophyceae).</title>
        <authorList>
            <person name="Hovde B.T."/>
            <person name="Deodato C.R."/>
            <person name="Hunsperger H.M."/>
            <person name="Ryken S.A."/>
            <person name="Yost W."/>
            <person name="Jha R.K."/>
            <person name="Patterson J."/>
            <person name="Monnat R.J. Jr."/>
            <person name="Barlow S.B."/>
            <person name="Starkenburg S.R."/>
            <person name="Cattolico R.A."/>
        </authorList>
    </citation>
    <scope>NUCLEOTIDE SEQUENCE</scope>
    <source>
        <strain evidence="3">CCMP291</strain>
    </source>
</reference>
<accession>A0A0M0JMV7</accession>
<evidence type="ECO:0000313" key="2">
    <source>
        <dbReference type="EMBL" id="KOO27573.1"/>
    </source>
</evidence>
<organism evidence="2 3">
    <name type="scientific">Chrysochromulina tobinii</name>
    <dbReference type="NCBI Taxonomy" id="1460289"/>
    <lineage>
        <taxon>Eukaryota</taxon>
        <taxon>Haptista</taxon>
        <taxon>Haptophyta</taxon>
        <taxon>Prymnesiophyceae</taxon>
        <taxon>Prymnesiales</taxon>
        <taxon>Chrysochromulinaceae</taxon>
        <taxon>Chrysochromulina</taxon>
    </lineage>
</organism>
<comment type="caution">
    <text evidence="2">The sequence shown here is derived from an EMBL/GenBank/DDBJ whole genome shotgun (WGS) entry which is preliminary data.</text>
</comment>
<evidence type="ECO:0000256" key="1">
    <source>
        <dbReference type="SAM" id="SignalP"/>
    </source>
</evidence>
<proteinExistence type="predicted"/>
<dbReference type="AlphaFoldDB" id="A0A0M0JMV7"/>
<feature type="signal peptide" evidence="1">
    <location>
        <begin position="1"/>
        <end position="18"/>
    </location>
</feature>
<sequence length="228" mass="23840">MRTLRASLLILAALAASAFDFDEEDLSVPSTPTYFTADDDNEMTAELMHALGDGEPRVRNKLFFKSSKSVQATGGSVAVRVAQARLESADIEALKSLAKTGGYYTLSLPSVLSDPNSPPVLASASACTLLASRFEEHLQLTMRGRDRVVALSYVLPKVPARCPTDGLPRLALDEVLFNTTATQLFPLEGPKPLGKVPDAAFLPPAAAAAAAAAKGADGKGGAEGRPTA</sequence>